<evidence type="ECO:0000256" key="10">
    <source>
        <dbReference type="SAM" id="Phobius"/>
    </source>
</evidence>
<dbReference type="Pfam" id="PF00001">
    <property type="entry name" value="7tm_1"/>
    <property type="match status" value="1"/>
</dbReference>
<name>A0AAD5KWL9_9CRUS</name>
<evidence type="ECO:0000256" key="3">
    <source>
        <dbReference type="ARBA" id="ARBA00022692"/>
    </source>
</evidence>
<keyword evidence="5 9" id="KW-0297">G-protein coupled receptor</keyword>
<feature type="transmembrane region" description="Helical" evidence="10">
    <location>
        <begin position="332"/>
        <end position="356"/>
    </location>
</feature>
<evidence type="ECO:0000256" key="9">
    <source>
        <dbReference type="RuleBase" id="RU000688"/>
    </source>
</evidence>
<dbReference type="EMBL" id="WJBH02000003">
    <property type="protein sequence ID" value="KAI9561906.1"/>
    <property type="molecule type" value="Genomic_DNA"/>
</dbReference>
<dbReference type="GO" id="GO:0004930">
    <property type="term" value="F:G protein-coupled receptor activity"/>
    <property type="evidence" value="ECO:0007669"/>
    <property type="project" value="UniProtKB-KW"/>
</dbReference>
<dbReference type="AlphaFoldDB" id="A0AAD5KWL9"/>
<dbReference type="Proteomes" id="UP000820818">
    <property type="component" value="Linkage Group LG3"/>
</dbReference>
<dbReference type="PANTHER" id="PTHR45695:SF28">
    <property type="entry name" value="G-PROTEIN COUPLED RECEPTORS FAMILY 1 PROFILE DOMAIN-CONTAINING PROTEIN"/>
    <property type="match status" value="1"/>
</dbReference>
<dbReference type="Gene3D" id="1.20.1070.10">
    <property type="entry name" value="Rhodopsin 7-helix transmembrane proteins"/>
    <property type="match status" value="1"/>
</dbReference>
<accession>A0AAD5KWL9</accession>
<keyword evidence="13" id="KW-1185">Reference proteome</keyword>
<dbReference type="InterPro" id="IPR017452">
    <property type="entry name" value="GPCR_Rhodpsn_7TM"/>
</dbReference>
<organism evidence="12 13">
    <name type="scientific">Daphnia sinensis</name>
    <dbReference type="NCBI Taxonomy" id="1820382"/>
    <lineage>
        <taxon>Eukaryota</taxon>
        <taxon>Metazoa</taxon>
        <taxon>Ecdysozoa</taxon>
        <taxon>Arthropoda</taxon>
        <taxon>Crustacea</taxon>
        <taxon>Branchiopoda</taxon>
        <taxon>Diplostraca</taxon>
        <taxon>Cladocera</taxon>
        <taxon>Anomopoda</taxon>
        <taxon>Daphniidae</taxon>
        <taxon>Daphnia</taxon>
        <taxon>Daphnia similis group</taxon>
    </lineage>
</organism>
<comment type="similarity">
    <text evidence="2 9">Belongs to the G-protein coupled receptor 1 family.</text>
</comment>
<evidence type="ECO:0000256" key="8">
    <source>
        <dbReference type="ARBA" id="ARBA00023224"/>
    </source>
</evidence>
<evidence type="ECO:0000256" key="1">
    <source>
        <dbReference type="ARBA" id="ARBA00004141"/>
    </source>
</evidence>
<feature type="domain" description="G-protein coupled receptors family 1 profile" evidence="11">
    <location>
        <begin position="118"/>
        <end position="395"/>
    </location>
</feature>
<comment type="subcellular location">
    <subcellularLocation>
        <location evidence="1">Membrane</location>
        <topology evidence="1">Multi-pass membrane protein</topology>
    </subcellularLocation>
</comment>
<evidence type="ECO:0000313" key="13">
    <source>
        <dbReference type="Proteomes" id="UP000820818"/>
    </source>
</evidence>
<evidence type="ECO:0000256" key="5">
    <source>
        <dbReference type="ARBA" id="ARBA00023040"/>
    </source>
</evidence>
<keyword evidence="7 9" id="KW-0675">Receptor</keyword>
<dbReference type="GO" id="GO:0005886">
    <property type="term" value="C:plasma membrane"/>
    <property type="evidence" value="ECO:0007669"/>
    <property type="project" value="TreeGrafter"/>
</dbReference>
<keyword evidence="4 10" id="KW-1133">Transmembrane helix</keyword>
<evidence type="ECO:0000256" key="6">
    <source>
        <dbReference type="ARBA" id="ARBA00023136"/>
    </source>
</evidence>
<keyword evidence="8 9" id="KW-0807">Transducer</keyword>
<feature type="transmembrane region" description="Helical" evidence="10">
    <location>
        <begin position="139"/>
        <end position="159"/>
    </location>
</feature>
<comment type="caution">
    <text evidence="12">The sequence shown here is derived from an EMBL/GenBank/DDBJ whole genome shotgun (WGS) entry which is preliminary data.</text>
</comment>
<dbReference type="SMART" id="SM01381">
    <property type="entry name" value="7TM_GPCR_Srsx"/>
    <property type="match status" value="1"/>
</dbReference>
<evidence type="ECO:0000256" key="2">
    <source>
        <dbReference type="ARBA" id="ARBA00010663"/>
    </source>
</evidence>
<dbReference type="PANTHER" id="PTHR45695">
    <property type="entry name" value="LEUCOKININ RECEPTOR-RELATED"/>
    <property type="match status" value="1"/>
</dbReference>
<dbReference type="InterPro" id="IPR000276">
    <property type="entry name" value="GPCR_Rhodpsn"/>
</dbReference>
<proteinExistence type="inferred from homology"/>
<evidence type="ECO:0000313" key="12">
    <source>
        <dbReference type="EMBL" id="KAI9561906.1"/>
    </source>
</evidence>
<evidence type="ECO:0000256" key="4">
    <source>
        <dbReference type="ARBA" id="ARBA00022989"/>
    </source>
</evidence>
<evidence type="ECO:0000259" key="11">
    <source>
        <dbReference type="PROSITE" id="PS50262"/>
    </source>
</evidence>
<dbReference type="PROSITE" id="PS00237">
    <property type="entry name" value="G_PROTEIN_RECEP_F1_1"/>
    <property type="match status" value="1"/>
</dbReference>
<feature type="transmembrane region" description="Helical" evidence="10">
    <location>
        <begin position="179"/>
        <end position="198"/>
    </location>
</feature>
<protein>
    <recommendedName>
        <fullName evidence="11">G-protein coupled receptors family 1 profile domain-containing protein</fullName>
    </recommendedName>
</protein>
<keyword evidence="6 10" id="KW-0472">Membrane</keyword>
<reference evidence="12 13" key="1">
    <citation type="submission" date="2022-05" db="EMBL/GenBank/DDBJ databases">
        <title>A multi-omics perspective on studying reproductive biology in Daphnia sinensis.</title>
        <authorList>
            <person name="Jia J."/>
        </authorList>
    </citation>
    <scope>NUCLEOTIDE SEQUENCE [LARGE SCALE GENOMIC DNA]</scope>
    <source>
        <strain evidence="12 13">WSL</strain>
    </source>
</reference>
<keyword evidence="3 9" id="KW-0812">Transmembrane</keyword>
<dbReference type="SUPFAM" id="SSF81321">
    <property type="entry name" value="Family A G protein-coupled receptor-like"/>
    <property type="match status" value="1"/>
</dbReference>
<sequence length="563" mass="63114">MRTDSLIQYSICSTRSGCLRTTVLKKREDHLASEKVCFKMSVSIFGTMTSGVDTEHLSSDALFYPSCENATTVTDISQFNFSEFDYPGGSGPWPPPLGFISAMKITFCVINMIVSILGNCAVIIAVYHNPALRSTINFYLVNLAAADVLIALCCMWPHLVNDLTKPAFVLGAFMCKFNAFAQMTCLTSSVLTLTAISCDRFMAVMYPLRVRITQCRARAVIISIWIISITVALPFAVYRKLFEIQWRNALEVTCQETWPSVLQYDPKSSSCISRVWPKTVYYSLVSAVLFFLPIVVMSIAYTLIIGRLWGSKPPGEKMDAALSNQARAKRKVVKMVCVIMLVFIVCWAPLQVLILFAQFSHNSQEFGELPEWYDQVMFLVYSIAYTNSTLNPLLYGGLNQTYRKTLIRVLFRKCCKWRTNRSSAISMQGSIQMAEFRTFPRAGICNNHLSNTTHSTRFAVRRGANNLNQQTDAISVQQHNRLSVRISTTVATSSLRCHLPATSAVAIHPPPATSATVQMEYQTAHPADSTIACETPDREIRFSVSRANRSRTASHRRRQELLG</sequence>
<feature type="transmembrane region" description="Helical" evidence="10">
    <location>
        <begin position="280"/>
        <end position="304"/>
    </location>
</feature>
<dbReference type="PROSITE" id="PS50262">
    <property type="entry name" value="G_PROTEIN_RECEP_F1_2"/>
    <property type="match status" value="1"/>
</dbReference>
<gene>
    <name evidence="12" type="ORF">GHT06_012868</name>
</gene>
<feature type="transmembrane region" description="Helical" evidence="10">
    <location>
        <begin position="219"/>
        <end position="238"/>
    </location>
</feature>
<feature type="transmembrane region" description="Helical" evidence="10">
    <location>
        <begin position="376"/>
        <end position="398"/>
    </location>
</feature>
<dbReference type="PRINTS" id="PR00237">
    <property type="entry name" value="GPCRRHODOPSN"/>
</dbReference>
<feature type="transmembrane region" description="Helical" evidence="10">
    <location>
        <begin position="102"/>
        <end position="127"/>
    </location>
</feature>
<evidence type="ECO:0000256" key="7">
    <source>
        <dbReference type="ARBA" id="ARBA00023170"/>
    </source>
</evidence>